<evidence type="ECO:0000313" key="3">
    <source>
        <dbReference type="Proteomes" id="UP000673383"/>
    </source>
</evidence>
<dbReference type="AlphaFoldDB" id="A0A8I1YIQ3"/>
<protein>
    <submittedName>
        <fullName evidence="2">Uncharacterized protein</fullName>
    </submittedName>
</protein>
<name>A0A8I1YIQ3_BRAEL</name>
<accession>A0A8I1YIQ3</accession>
<reference evidence="2" key="1">
    <citation type="submission" date="2021-02" db="EMBL/GenBank/DDBJ databases">
        <title>Genomic Encyclopedia of Type Strains, Phase IV (KMG-V): Genome sequencing to study the core and pangenomes of soil and plant-associated prokaryotes.</title>
        <authorList>
            <person name="Whitman W."/>
        </authorList>
    </citation>
    <scope>NUCLEOTIDE SEQUENCE</scope>
    <source>
        <strain evidence="2">USDA 406</strain>
    </source>
</reference>
<gene>
    <name evidence="2" type="ORF">JOH49_009062</name>
</gene>
<comment type="caution">
    <text evidence="2">The sequence shown here is derived from an EMBL/GenBank/DDBJ whole genome shotgun (WGS) entry which is preliminary data.</text>
</comment>
<feature type="chain" id="PRO_5034520872" evidence="1">
    <location>
        <begin position="21"/>
        <end position="142"/>
    </location>
</feature>
<sequence>MNSIPLAVLGLSMIVNSALAQAQRPSPETSRPPTESTTKAAFSVLPGCWVRLQGGYVITINAVSVDGKLDASYANPRPLPFHTAVATSDGNSIKLFFELRAAGYNGSTYTLSYDVAKDRLTGIYDQVVVKQKFEVIFVRDKS</sequence>
<evidence type="ECO:0000313" key="2">
    <source>
        <dbReference type="EMBL" id="MBP1299309.1"/>
    </source>
</evidence>
<dbReference type="Proteomes" id="UP000673383">
    <property type="component" value="Unassembled WGS sequence"/>
</dbReference>
<feature type="signal peptide" evidence="1">
    <location>
        <begin position="1"/>
        <end position="20"/>
    </location>
</feature>
<evidence type="ECO:0000256" key="1">
    <source>
        <dbReference type="SAM" id="SignalP"/>
    </source>
</evidence>
<dbReference type="EMBL" id="JAFICZ010000001">
    <property type="protein sequence ID" value="MBP1299309.1"/>
    <property type="molecule type" value="Genomic_DNA"/>
</dbReference>
<proteinExistence type="predicted"/>
<keyword evidence="1" id="KW-0732">Signal</keyword>
<organism evidence="2 3">
    <name type="scientific">Bradyrhizobium elkanii</name>
    <dbReference type="NCBI Taxonomy" id="29448"/>
    <lineage>
        <taxon>Bacteria</taxon>
        <taxon>Pseudomonadati</taxon>
        <taxon>Pseudomonadota</taxon>
        <taxon>Alphaproteobacteria</taxon>
        <taxon>Hyphomicrobiales</taxon>
        <taxon>Nitrobacteraceae</taxon>
        <taxon>Bradyrhizobium</taxon>
    </lineage>
</organism>
<dbReference type="RefSeq" id="WP_197971321.1">
    <property type="nucleotide sequence ID" value="NZ_JAFICZ010000001.1"/>
</dbReference>